<dbReference type="PROSITE" id="PS52015">
    <property type="entry name" value="TONB_CTD"/>
    <property type="match status" value="1"/>
</dbReference>
<evidence type="ECO:0000256" key="10">
    <source>
        <dbReference type="SAM" id="SignalP"/>
    </source>
</evidence>
<dbReference type="EMBL" id="JALBGC010000001">
    <property type="protein sequence ID" value="MCI1186694.1"/>
    <property type="molecule type" value="Genomic_DNA"/>
</dbReference>
<dbReference type="InterPro" id="IPR051045">
    <property type="entry name" value="TonB-dependent_transducer"/>
</dbReference>
<evidence type="ECO:0000256" key="4">
    <source>
        <dbReference type="ARBA" id="ARBA00022475"/>
    </source>
</evidence>
<dbReference type="GO" id="GO:0015031">
    <property type="term" value="P:protein transport"/>
    <property type="evidence" value="ECO:0007669"/>
    <property type="project" value="UniProtKB-KW"/>
</dbReference>
<dbReference type="GO" id="GO:0055085">
    <property type="term" value="P:transmembrane transport"/>
    <property type="evidence" value="ECO:0007669"/>
    <property type="project" value="InterPro"/>
</dbReference>
<dbReference type="RefSeq" id="WP_241934962.1">
    <property type="nucleotide sequence ID" value="NZ_JALBGC010000001.1"/>
</dbReference>
<dbReference type="SUPFAM" id="SSF74653">
    <property type="entry name" value="TolA/TonB C-terminal domain"/>
    <property type="match status" value="1"/>
</dbReference>
<name>A0A9X1VCM9_9BACT</name>
<dbReference type="InterPro" id="IPR037682">
    <property type="entry name" value="TonB_C"/>
</dbReference>
<evidence type="ECO:0000256" key="5">
    <source>
        <dbReference type="ARBA" id="ARBA00022519"/>
    </source>
</evidence>
<gene>
    <name evidence="12" type="ORF">MON38_04635</name>
</gene>
<keyword evidence="13" id="KW-1185">Reference proteome</keyword>
<evidence type="ECO:0000313" key="12">
    <source>
        <dbReference type="EMBL" id="MCI1186694.1"/>
    </source>
</evidence>
<accession>A0A9X1VCM9</accession>
<feature type="signal peptide" evidence="10">
    <location>
        <begin position="1"/>
        <end position="24"/>
    </location>
</feature>
<evidence type="ECO:0000256" key="3">
    <source>
        <dbReference type="ARBA" id="ARBA00022448"/>
    </source>
</evidence>
<dbReference type="GO" id="GO:0031992">
    <property type="term" value="F:energy transducer activity"/>
    <property type="evidence" value="ECO:0007669"/>
    <property type="project" value="TreeGrafter"/>
</dbReference>
<dbReference type="PANTHER" id="PTHR33446">
    <property type="entry name" value="PROTEIN TONB-RELATED"/>
    <property type="match status" value="1"/>
</dbReference>
<keyword evidence="5" id="KW-0997">Cell inner membrane</keyword>
<dbReference type="Pfam" id="PF03544">
    <property type="entry name" value="TonB_C"/>
    <property type="match status" value="1"/>
</dbReference>
<keyword evidence="7" id="KW-0653">Protein transport</keyword>
<keyword evidence="8" id="KW-1133">Transmembrane helix</keyword>
<evidence type="ECO:0000313" key="13">
    <source>
        <dbReference type="Proteomes" id="UP001139193"/>
    </source>
</evidence>
<feature type="domain" description="TonB C-terminal" evidence="11">
    <location>
        <begin position="54"/>
        <end position="141"/>
    </location>
</feature>
<keyword evidence="9" id="KW-0472">Membrane</keyword>
<comment type="caution">
    <text evidence="12">The sequence shown here is derived from an EMBL/GenBank/DDBJ whole genome shotgun (WGS) entry which is preliminary data.</text>
</comment>
<evidence type="ECO:0000256" key="9">
    <source>
        <dbReference type="ARBA" id="ARBA00023136"/>
    </source>
</evidence>
<evidence type="ECO:0000256" key="8">
    <source>
        <dbReference type="ARBA" id="ARBA00022989"/>
    </source>
</evidence>
<dbReference type="NCBIfam" id="TIGR01352">
    <property type="entry name" value="tonB_Cterm"/>
    <property type="match status" value="1"/>
</dbReference>
<evidence type="ECO:0000256" key="1">
    <source>
        <dbReference type="ARBA" id="ARBA00004383"/>
    </source>
</evidence>
<keyword evidence="3" id="KW-0813">Transport</keyword>
<comment type="subcellular location">
    <subcellularLocation>
        <location evidence="1">Cell inner membrane</location>
        <topology evidence="1">Single-pass membrane protein</topology>
        <orientation evidence="1">Periplasmic side</orientation>
    </subcellularLocation>
</comment>
<evidence type="ECO:0000259" key="11">
    <source>
        <dbReference type="PROSITE" id="PS52015"/>
    </source>
</evidence>
<dbReference type="Gene3D" id="3.30.1150.10">
    <property type="match status" value="1"/>
</dbReference>
<evidence type="ECO:0000256" key="2">
    <source>
        <dbReference type="ARBA" id="ARBA00006555"/>
    </source>
</evidence>
<evidence type="ECO:0000256" key="7">
    <source>
        <dbReference type="ARBA" id="ARBA00022927"/>
    </source>
</evidence>
<proteinExistence type="inferred from homology"/>
<dbReference type="GO" id="GO:0098797">
    <property type="term" value="C:plasma membrane protein complex"/>
    <property type="evidence" value="ECO:0007669"/>
    <property type="project" value="TreeGrafter"/>
</dbReference>
<feature type="chain" id="PRO_5040974809" evidence="10">
    <location>
        <begin position="25"/>
        <end position="141"/>
    </location>
</feature>
<sequence length="141" mass="14872">MNFPSYWVRLSAGFLLLAARPAPAQTSPAPQPAAGIEQRVYTYVEQMPQLPGGGGNRAVQEAIKQRLVIARKAAKGCAGGQVQVQFTVDAAGAIKDAHIERGLDAVCNEAVLAAVRQLPAFSPGVQNGRKVAVRLTVPVPF</sequence>
<dbReference type="AlphaFoldDB" id="A0A9X1VCM9"/>
<keyword evidence="4" id="KW-1003">Cell membrane</keyword>
<comment type="similarity">
    <text evidence="2">Belongs to the TonB family.</text>
</comment>
<dbReference type="InterPro" id="IPR006260">
    <property type="entry name" value="TonB/TolA_C"/>
</dbReference>
<reference evidence="12" key="1">
    <citation type="submission" date="2022-03" db="EMBL/GenBank/DDBJ databases">
        <title>Bacterial whole genome sequence for Hymenobacter sp. DH14.</title>
        <authorList>
            <person name="Le V."/>
        </authorList>
    </citation>
    <scope>NUCLEOTIDE SEQUENCE</scope>
    <source>
        <strain evidence="12">DH14</strain>
    </source>
</reference>
<dbReference type="Proteomes" id="UP001139193">
    <property type="component" value="Unassembled WGS sequence"/>
</dbReference>
<organism evidence="12 13">
    <name type="scientific">Hymenobacter cyanobacteriorum</name>
    <dbReference type="NCBI Taxonomy" id="2926463"/>
    <lineage>
        <taxon>Bacteria</taxon>
        <taxon>Pseudomonadati</taxon>
        <taxon>Bacteroidota</taxon>
        <taxon>Cytophagia</taxon>
        <taxon>Cytophagales</taxon>
        <taxon>Hymenobacteraceae</taxon>
        <taxon>Hymenobacter</taxon>
    </lineage>
</organism>
<keyword evidence="6" id="KW-0812">Transmembrane</keyword>
<dbReference type="PANTHER" id="PTHR33446:SF2">
    <property type="entry name" value="PROTEIN TONB"/>
    <property type="match status" value="1"/>
</dbReference>
<keyword evidence="10" id="KW-0732">Signal</keyword>
<protein>
    <submittedName>
        <fullName evidence="12">Energy transducer TonB</fullName>
    </submittedName>
</protein>
<evidence type="ECO:0000256" key="6">
    <source>
        <dbReference type="ARBA" id="ARBA00022692"/>
    </source>
</evidence>